<dbReference type="AlphaFoldDB" id="A0A9P5YXR8"/>
<organism evidence="1 2">
    <name type="scientific">Pholiota conissans</name>
    <dbReference type="NCBI Taxonomy" id="109636"/>
    <lineage>
        <taxon>Eukaryota</taxon>
        <taxon>Fungi</taxon>
        <taxon>Dikarya</taxon>
        <taxon>Basidiomycota</taxon>
        <taxon>Agaricomycotina</taxon>
        <taxon>Agaricomycetes</taxon>
        <taxon>Agaricomycetidae</taxon>
        <taxon>Agaricales</taxon>
        <taxon>Agaricineae</taxon>
        <taxon>Strophariaceae</taxon>
        <taxon>Pholiota</taxon>
    </lineage>
</organism>
<proteinExistence type="predicted"/>
<keyword evidence="2" id="KW-1185">Reference proteome</keyword>
<comment type="caution">
    <text evidence="1">The sequence shown here is derived from an EMBL/GenBank/DDBJ whole genome shotgun (WGS) entry which is preliminary data.</text>
</comment>
<dbReference type="Proteomes" id="UP000807469">
    <property type="component" value="Unassembled WGS sequence"/>
</dbReference>
<sequence length="78" mass="8879">MLGSARPLCRRGIRRAPRYPGTQSNNLSIFAHWNQLFPHFPCDDKFDLEAALVSMFMNNNISPWHLTLPSLASPPDEI</sequence>
<reference evidence="1" key="1">
    <citation type="submission" date="2020-11" db="EMBL/GenBank/DDBJ databases">
        <authorList>
            <consortium name="DOE Joint Genome Institute"/>
            <person name="Ahrendt S."/>
            <person name="Riley R."/>
            <person name="Andreopoulos W."/>
            <person name="Labutti K."/>
            <person name="Pangilinan J."/>
            <person name="Ruiz-Duenas F.J."/>
            <person name="Barrasa J.M."/>
            <person name="Sanchez-Garcia M."/>
            <person name="Camarero S."/>
            <person name="Miyauchi S."/>
            <person name="Serrano A."/>
            <person name="Linde D."/>
            <person name="Babiker R."/>
            <person name="Drula E."/>
            <person name="Ayuso-Fernandez I."/>
            <person name="Pacheco R."/>
            <person name="Padilla G."/>
            <person name="Ferreira P."/>
            <person name="Barriuso J."/>
            <person name="Kellner H."/>
            <person name="Castanera R."/>
            <person name="Alfaro M."/>
            <person name="Ramirez L."/>
            <person name="Pisabarro A.G."/>
            <person name="Kuo A."/>
            <person name="Tritt A."/>
            <person name="Lipzen A."/>
            <person name="He G."/>
            <person name="Yan M."/>
            <person name="Ng V."/>
            <person name="Cullen D."/>
            <person name="Martin F."/>
            <person name="Rosso M.-N."/>
            <person name="Henrissat B."/>
            <person name="Hibbett D."/>
            <person name="Martinez A.T."/>
            <person name="Grigoriev I.V."/>
        </authorList>
    </citation>
    <scope>NUCLEOTIDE SEQUENCE</scope>
    <source>
        <strain evidence="1">CIRM-BRFM 674</strain>
    </source>
</reference>
<evidence type="ECO:0000313" key="1">
    <source>
        <dbReference type="EMBL" id="KAF9477013.1"/>
    </source>
</evidence>
<gene>
    <name evidence="1" type="ORF">BDN70DRAFT_881645</name>
</gene>
<dbReference type="EMBL" id="MU155274">
    <property type="protein sequence ID" value="KAF9477013.1"/>
    <property type="molecule type" value="Genomic_DNA"/>
</dbReference>
<accession>A0A9P5YXR8</accession>
<protein>
    <submittedName>
        <fullName evidence="1">Uncharacterized protein</fullName>
    </submittedName>
</protein>
<evidence type="ECO:0000313" key="2">
    <source>
        <dbReference type="Proteomes" id="UP000807469"/>
    </source>
</evidence>
<name>A0A9P5YXR8_9AGAR</name>